<dbReference type="AlphaFoldDB" id="A0A9P0D0E2"/>
<dbReference type="Proteomes" id="UP001153636">
    <property type="component" value="Chromosome 6"/>
</dbReference>
<evidence type="ECO:0000313" key="8">
    <source>
        <dbReference type="Proteomes" id="UP001153636"/>
    </source>
</evidence>
<keyword evidence="8" id="KW-1185">Reference proteome</keyword>
<evidence type="ECO:0000256" key="5">
    <source>
        <dbReference type="ARBA" id="ARBA00023242"/>
    </source>
</evidence>
<dbReference type="PANTHER" id="PTHR13438">
    <property type="entry name" value="AMINOACYL TRNA SYNTHASE COMPLEX-INTERACTING MULTIFUNCTIONAL PROTEIN"/>
    <property type="match status" value="1"/>
</dbReference>
<dbReference type="SUPFAM" id="SSF47616">
    <property type="entry name" value="GST C-terminal domain-like"/>
    <property type="match status" value="1"/>
</dbReference>
<accession>A0A9P0D0E2</accession>
<protein>
    <recommendedName>
        <fullName evidence="6">AIMP2 thioredoxin-like domain-containing protein</fullName>
    </recommendedName>
</protein>
<dbReference type="Gene3D" id="1.20.1050.130">
    <property type="match status" value="1"/>
</dbReference>
<evidence type="ECO:0000313" key="7">
    <source>
        <dbReference type="EMBL" id="CAH1112543.1"/>
    </source>
</evidence>
<dbReference type="InterPro" id="IPR036282">
    <property type="entry name" value="Glutathione-S-Trfase_C_sf"/>
</dbReference>
<keyword evidence="5" id="KW-0539">Nucleus</keyword>
<evidence type="ECO:0000256" key="3">
    <source>
        <dbReference type="ARBA" id="ARBA00022490"/>
    </source>
</evidence>
<dbReference type="Pfam" id="PF18569">
    <property type="entry name" value="Thioredoxin_16"/>
    <property type="match status" value="1"/>
</dbReference>
<dbReference type="InterPro" id="IPR041503">
    <property type="entry name" value="AIMP2_thioredoxin"/>
</dbReference>
<organism evidence="7 8">
    <name type="scientific">Psylliodes chrysocephalus</name>
    <dbReference type="NCBI Taxonomy" id="3402493"/>
    <lineage>
        <taxon>Eukaryota</taxon>
        <taxon>Metazoa</taxon>
        <taxon>Ecdysozoa</taxon>
        <taxon>Arthropoda</taxon>
        <taxon>Hexapoda</taxon>
        <taxon>Insecta</taxon>
        <taxon>Pterygota</taxon>
        <taxon>Neoptera</taxon>
        <taxon>Endopterygota</taxon>
        <taxon>Coleoptera</taxon>
        <taxon>Polyphaga</taxon>
        <taxon>Cucujiformia</taxon>
        <taxon>Chrysomeloidea</taxon>
        <taxon>Chrysomelidae</taxon>
        <taxon>Galerucinae</taxon>
        <taxon>Alticini</taxon>
        <taxon>Psylliodes</taxon>
    </lineage>
</organism>
<dbReference type="EMBL" id="OV651818">
    <property type="protein sequence ID" value="CAH1112543.1"/>
    <property type="molecule type" value="Genomic_DNA"/>
</dbReference>
<gene>
    <name evidence="7" type="ORF">PSYICH_LOCUS12524</name>
</gene>
<dbReference type="InterPro" id="IPR042360">
    <property type="entry name" value="AIMP2"/>
</dbReference>
<dbReference type="GO" id="GO:0006412">
    <property type="term" value="P:translation"/>
    <property type="evidence" value="ECO:0007669"/>
    <property type="project" value="UniProtKB-KW"/>
</dbReference>
<name>A0A9P0D0E2_9CUCU</name>
<dbReference type="GO" id="GO:0005829">
    <property type="term" value="C:cytosol"/>
    <property type="evidence" value="ECO:0007669"/>
    <property type="project" value="UniProtKB-SubCell"/>
</dbReference>
<evidence type="ECO:0000256" key="4">
    <source>
        <dbReference type="ARBA" id="ARBA00022917"/>
    </source>
</evidence>
<evidence type="ECO:0000259" key="6">
    <source>
        <dbReference type="Pfam" id="PF18569"/>
    </source>
</evidence>
<dbReference type="OrthoDB" id="424586at2759"/>
<dbReference type="PANTHER" id="PTHR13438:SF2">
    <property type="entry name" value="AMINOACYL TRNA SYNTHASE COMPLEX-INTERACTING MULTIFUNCTIONAL PROTEIN 2"/>
    <property type="match status" value="1"/>
</dbReference>
<reference evidence="7" key="1">
    <citation type="submission" date="2022-01" db="EMBL/GenBank/DDBJ databases">
        <authorList>
            <person name="King R."/>
        </authorList>
    </citation>
    <scope>NUCLEOTIDE SEQUENCE</scope>
</reference>
<feature type="domain" description="AIMP2 thioredoxin-like" evidence="6">
    <location>
        <begin position="54"/>
        <end position="140"/>
    </location>
</feature>
<dbReference type="GO" id="GO:0017101">
    <property type="term" value="C:aminoacyl-tRNA synthetase multienzyme complex"/>
    <property type="evidence" value="ECO:0007669"/>
    <property type="project" value="InterPro"/>
</dbReference>
<evidence type="ECO:0000256" key="1">
    <source>
        <dbReference type="ARBA" id="ARBA00004123"/>
    </source>
</evidence>
<evidence type="ECO:0000256" key="2">
    <source>
        <dbReference type="ARBA" id="ARBA00004514"/>
    </source>
</evidence>
<sequence length="248" mass="27719">MADLVAKQEDILKQLGDLKKQIQSIKLDLKISPTNAVKPQNSFSTASTQRLTGDLPDLVVNANPTHPPFSLEILQKLLQDSINFNVTCYLHSSVSKLTDNAQKLEQSLLSHKEKSGIPKINIRLIWKNVSVDTEFIVSHSPIQGEVNLLRYLTRAIPCQLSYDSYFDCIEIDSILDICYLIVRAKTKTERAGHLVTLNKYLGKSQWLGGRKTLGVADVAAYSSLKQAASSNEINSNLTKWYQRCETVA</sequence>
<dbReference type="GO" id="GO:0005634">
    <property type="term" value="C:nucleus"/>
    <property type="evidence" value="ECO:0007669"/>
    <property type="project" value="UniProtKB-SubCell"/>
</dbReference>
<proteinExistence type="predicted"/>
<keyword evidence="4" id="KW-0648">Protein biosynthesis</keyword>
<keyword evidence="3" id="KW-0963">Cytoplasm</keyword>
<comment type="subcellular location">
    <subcellularLocation>
        <location evidence="2">Cytoplasm</location>
        <location evidence="2">Cytosol</location>
    </subcellularLocation>
    <subcellularLocation>
        <location evidence="1">Nucleus</location>
    </subcellularLocation>
</comment>